<dbReference type="Proteomes" id="UP001501436">
    <property type="component" value="Unassembled WGS sequence"/>
</dbReference>
<dbReference type="EMBL" id="BAABJI010000002">
    <property type="protein sequence ID" value="GAA4912069.1"/>
    <property type="molecule type" value="Genomic_DNA"/>
</dbReference>
<reference evidence="3" key="1">
    <citation type="journal article" date="2019" name="Int. J. Syst. Evol. Microbiol.">
        <title>The Global Catalogue of Microorganisms (GCM) 10K type strain sequencing project: providing services to taxonomists for standard genome sequencing and annotation.</title>
        <authorList>
            <consortium name="The Broad Institute Genomics Platform"/>
            <consortium name="The Broad Institute Genome Sequencing Center for Infectious Disease"/>
            <person name="Wu L."/>
            <person name="Ma J."/>
        </authorList>
    </citation>
    <scope>NUCLEOTIDE SEQUENCE [LARGE SCALE GENOMIC DNA]</scope>
    <source>
        <strain evidence="3">JCM 18283</strain>
    </source>
</reference>
<keyword evidence="1" id="KW-0812">Transmembrane</keyword>
<evidence type="ECO:0008006" key="4">
    <source>
        <dbReference type="Google" id="ProtNLM"/>
    </source>
</evidence>
<comment type="caution">
    <text evidence="2">The sequence shown here is derived from an EMBL/GenBank/DDBJ whole genome shotgun (WGS) entry which is preliminary data.</text>
</comment>
<evidence type="ECO:0000313" key="2">
    <source>
        <dbReference type="EMBL" id="GAA4912069.1"/>
    </source>
</evidence>
<dbReference type="RefSeq" id="WP_345330253.1">
    <property type="nucleotide sequence ID" value="NZ_BAABJI010000002.1"/>
</dbReference>
<keyword evidence="3" id="KW-1185">Reference proteome</keyword>
<feature type="transmembrane region" description="Helical" evidence="1">
    <location>
        <begin position="82"/>
        <end position="98"/>
    </location>
</feature>
<sequence>MEEYFNSFSDWLTALGDEYDVDPLTLGILYFISKPTFIGSLVWTANRARRKASVLVPILISAIAFSIPYVYIILVGRNIPKWVYVFIALMFVYGTYTIRKKLTEKKATTGTE</sequence>
<evidence type="ECO:0000313" key="3">
    <source>
        <dbReference type="Proteomes" id="UP001501436"/>
    </source>
</evidence>
<keyword evidence="1" id="KW-1133">Transmembrane helix</keyword>
<feature type="transmembrane region" description="Helical" evidence="1">
    <location>
        <begin position="55"/>
        <end position="76"/>
    </location>
</feature>
<feature type="transmembrane region" description="Helical" evidence="1">
    <location>
        <begin position="24"/>
        <end position="43"/>
    </location>
</feature>
<accession>A0ABP9FRA4</accession>
<evidence type="ECO:0000256" key="1">
    <source>
        <dbReference type="SAM" id="Phobius"/>
    </source>
</evidence>
<name>A0ABP9FRA4_9SPHI</name>
<protein>
    <recommendedName>
        <fullName evidence="4">Phospholipase D-like protein</fullName>
    </recommendedName>
</protein>
<gene>
    <name evidence="2" type="ORF">GCM10023313_13860</name>
</gene>
<keyword evidence="1" id="KW-0472">Membrane</keyword>
<proteinExistence type="predicted"/>
<organism evidence="2 3">
    <name type="scientific">Mucilaginibacter defluvii</name>
    <dbReference type="NCBI Taxonomy" id="1196019"/>
    <lineage>
        <taxon>Bacteria</taxon>
        <taxon>Pseudomonadati</taxon>
        <taxon>Bacteroidota</taxon>
        <taxon>Sphingobacteriia</taxon>
        <taxon>Sphingobacteriales</taxon>
        <taxon>Sphingobacteriaceae</taxon>
        <taxon>Mucilaginibacter</taxon>
    </lineage>
</organism>